<dbReference type="Proteomes" id="UP000225706">
    <property type="component" value="Unassembled WGS sequence"/>
</dbReference>
<proteinExistence type="predicted"/>
<accession>A0A2B4RQI1</accession>
<dbReference type="AlphaFoldDB" id="A0A2B4RQI1"/>
<evidence type="ECO:0000256" key="1">
    <source>
        <dbReference type="SAM" id="SignalP"/>
    </source>
</evidence>
<reference evidence="3" key="1">
    <citation type="journal article" date="2017" name="bioRxiv">
        <title>Comparative analysis of the genomes of Stylophora pistillata and Acropora digitifera provides evidence for extensive differences between species of corals.</title>
        <authorList>
            <person name="Voolstra C.R."/>
            <person name="Li Y."/>
            <person name="Liew Y.J."/>
            <person name="Baumgarten S."/>
            <person name="Zoccola D."/>
            <person name="Flot J.-F."/>
            <person name="Tambutte S."/>
            <person name="Allemand D."/>
            <person name="Aranda M."/>
        </authorList>
    </citation>
    <scope>NUCLEOTIDE SEQUENCE [LARGE SCALE GENOMIC DNA]</scope>
</reference>
<keyword evidence="3" id="KW-1185">Reference proteome</keyword>
<evidence type="ECO:0000313" key="2">
    <source>
        <dbReference type="EMBL" id="PFX19063.1"/>
    </source>
</evidence>
<comment type="caution">
    <text evidence="2">The sequence shown here is derived from an EMBL/GenBank/DDBJ whole genome shotgun (WGS) entry which is preliminary data.</text>
</comment>
<name>A0A2B4RQI1_STYPI</name>
<feature type="chain" id="PRO_5012496323" evidence="1">
    <location>
        <begin position="25"/>
        <end position="80"/>
    </location>
</feature>
<protein>
    <submittedName>
        <fullName evidence="2">Uncharacterized protein</fullName>
    </submittedName>
</protein>
<sequence length="80" mass="9435">MNTKTTTTILLISFFITCFMVEDSQQILQILTKRGMNKDHFRSQQSEIYMKGKETDTIKLQQNEEIKVIQICNDKFLKSQ</sequence>
<dbReference type="EMBL" id="LSMT01000379">
    <property type="protein sequence ID" value="PFX19063.1"/>
    <property type="molecule type" value="Genomic_DNA"/>
</dbReference>
<keyword evidence="1" id="KW-0732">Signal</keyword>
<evidence type="ECO:0000313" key="3">
    <source>
        <dbReference type="Proteomes" id="UP000225706"/>
    </source>
</evidence>
<gene>
    <name evidence="2" type="ORF">AWC38_SpisGene16548</name>
</gene>
<feature type="signal peptide" evidence="1">
    <location>
        <begin position="1"/>
        <end position="24"/>
    </location>
</feature>
<organism evidence="2 3">
    <name type="scientific">Stylophora pistillata</name>
    <name type="common">Smooth cauliflower coral</name>
    <dbReference type="NCBI Taxonomy" id="50429"/>
    <lineage>
        <taxon>Eukaryota</taxon>
        <taxon>Metazoa</taxon>
        <taxon>Cnidaria</taxon>
        <taxon>Anthozoa</taxon>
        <taxon>Hexacorallia</taxon>
        <taxon>Scleractinia</taxon>
        <taxon>Astrocoeniina</taxon>
        <taxon>Pocilloporidae</taxon>
        <taxon>Stylophora</taxon>
    </lineage>
</organism>